<feature type="transmembrane region" description="Helical" evidence="8">
    <location>
        <begin position="233"/>
        <end position="252"/>
    </location>
</feature>
<proteinExistence type="predicted"/>
<keyword evidence="6 8" id="KW-0472">Membrane</keyword>
<evidence type="ECO:0000256" key="5">
    <source>
        <dbReference type="ARBA" id="ARBA00022989"/>
    </source>
</evidence>
<evidence type="ECO:0000256" key="7">
    <source>
        <dbReference type="PIRSR" id="PIRSR600715-1"/>
    </source>
</evidence>
<dbReference type="PANTHER" id="PTHR22926">
    <property type="entry name" value="PHOSPHO-N-ACETYLMURAMOYL-PENTAPEPTIDE-TRANSFERASE"/>
    <property type="match status" value="1"/>
</dbReference>
<evidence type="ECO:0000256" key="4">
    <source>
        <dbReference type="ARBA" id="ARBA00022692"/>
    </source>
</evidence>
<dbReference type="CDD" id="cd06853">
    <property type="entry name" value="GT_WecA_like"/>
    <property type="match status" value="1"/>
</dbReference>
<dbReference type="Pfam" id="PF00953">
    <property type="entry name" value="Glycos_transf_4"/>
    <property type="match status" value="1"/>
</dbReference>
<feature type="transmembrane region" description="Helical" evidence="8">
    <location>
        <begin position="308"/>
        <end position="328"/>
    </location>
</feature>
<comment type="cofactor">
    <cofactor evidence="7">
        <name>Mg(2+)</name>
        <dbReference type="ChEBI" id="CHEBI:18420"/>
    </cofactor>
</comment>
<sequence length="333" mass="35830">MGWVNLSLVFLTALFVTGLLVRFAFRFGLVAVPGEHRQHTAPTPMVGGLGVFAGLALGVLCWSPADLGLLSCLAILCLVGMLDDRITLPSWLRLLVQGGVAYLMIKLTGVRLESLGFLVSTKYEVVLGPWSMPMTIFAVIGVINATNMSDGMDGLAGSLVIISLGVLLLLTKTDVTLIWIAIASVSGFLVLNLRIGRARAKVFMGDAGSTMIGLLLAYLLINASQQSAGFPPVVALWVLALPLIDAVSVLIVRPLRGRSPFDADRVHYHHLILDRGLSVNQTLILVVVVQTVCGGFGAWMFKTGVADNHILLVFLIMFILYLVALYQYTGRKA</sequence>
<evidence type="ECO:0000256" key="1">
    <source>
        <dbReference type="ARBA" id="ARBA00004651"/>
    </source>
</evidence>
<reference evidence="9" key="1">
    <citation type="journal article" date="2014" name="Int. J. Syst. Evol. Microbiol.">
        <title>Complete genome sequence of Corynebacterium casei LMG S-19264T (=DSM 44701T), isolated from a smear-ripened cheese.</title>
        <authorList>
            <consortium name="US DOE Joint Genome Institute (JGI-PGF)"/>
            <person name="Walter F."/>
            <person name="Albersmeier A."/>
            <person name="Kalinowski J."/>
            <person name="Ruckert C."/>
        </authorList>
    </citation>
    <scope>NUCLEOTIDE SEQUENCE</scope>
    <source>
        <strain evidence="9">KCTC 12711</strain>
    </source>
</reference>
<evidence type="ECO:0000313" key="9">
    <source>
        <dbReference type="EMBL" id="GHA08447.1"/>
    </source>
</evidence>
<feature type="transmembrane region" description="Helical" evidence="8">
    <location>
        <begin position="154"/>
        <end position="171"/>
    </location>
</feature>
<protein>
    <submittedName>
        <fullName evidence="9">Undecaprenyl-phosphate alpha-N-acetylglucosaminyl 1-phosphate transferase</fullName>
    </submittedName>
</protein>
<evidence type="ECO:0000256" key="6">
    <source>
        <dbReference type="ARBA" id="ARBA00023136"/>
    </source>
</evidence>
<evidence type="ECO:0000256" key="8">
    <source>
        <dbReference type="SAM" id="Phobius"/>
    </source>
</evidence>
<dbReference type="PROSITE" id="PS01348">
    <property type="entry name" value="MRAY_2"/>
    <property type="match status" value="1"/>
</dbReference>
<dbReference type="EMBL" id="BMXA01000002">
    <property type="protein sequence ID" value="GHA08447.1"/>
    <property type="molecule type" value="Genomic_DNA"/>
</dbReference>
<dbReference type="RefSeq" id="WP_189399975.1">
    <property type="nucleotide sequence ID" value="NZ_BMXA01000002.1"/>
</dbReference>
<keyword evidence="7" id="KW-0479">Metal-binding</keyword>
<keyword evidence="7" id="KW-0460">Magnesium</keyword>
<keyword evidence="2" id="KW-1003">Cell membrane</keyword>
<evidence type="ECO:0000256" key="3">
    <source>
        <dbReference type="ARBA" id="ARBA00022679"/>
    </source>
</evidence>
<evidence type="ECO:0000313" key="10">
    <source>
        <dbReference type="Proteomes" id="UP000614811"/>
    </source>
</evidence>
<reference evidence="9" key="2">
    <citation type="submission" date="2020-09" db="EMBL/GenBank/DDBJ databases">
        <authorList>
            <person name="Sun Q."/>
            <person name="Kim S."/>
        </authorList>
    </citation>
    <scope>NUCLEOTIDE SEQUENCE</scope>
    <source>
        <strain evidence="9">KCTC 12711</strain>
    </source>
</reference>
<organism evidence="9 10">
    <name type="scientific">Arenicella chitinivorans</name>
    <dbReference type="NCBI Taxonomy" id="1329800"/>
    <lineage>
        <taxon>Bacteria</taxon>
        <taxon>Pseudomonadati</taxon>
        <taxon>Pseudomonadota</taxon>
        <taxon>Gammaproteobacteria</taxon>
        <taxon>Arenicellales</taxon>
        <taxon>Arenicellaceae</taxon>
        <taxon>Arenicella</taxon>
    </lineage>
</organism>
<dbReference type="InterPro" id="IPR000715">
    <property type="entry name" value="Glycosyl_transferase_4"/>
</dbReference>
<feature type="transmembrane region" description="Helical" evidence="8">
    <location>
        <begin position="283"/>
        <end position="302"/>
    </location>
</feature>
<dbReference type="GO" id="GO:0016780">
    <property type="term" value="F:phosphotransferase activity, for other substituted phosphate groups"/>
    <property type="evidence" value="ECO:0007669"/>
    <property type="project" value="InterPro"/>
</dbReference>
<dbReference type="GO" id="GO:0009103">
    <property type="term" value="P:lipopolysaccharide biosynthetic process"/>
    <property type="evidence" value="ECO:0007669"/>
    <property type="project" value="TreeGrafter"/>
</dbReference>
<dbReference type="GO" id="GO:0046872">
    <property type="term" value="F:metal ion binding"/>
    <property type="evidence" value="ECO:0007669"/>
    <property type="project" value="UniProtKB-KW"/>
</dbReference>
<keyword evidence="3 9" id="KW-0808">Transferase</keyword>
<dbReference type="GO" id="GO:0005886">
    <property type="term" value="C:plasma membrane"/>
    <property type="evidence" value="ECO:0007669"/>
    <property type="project" value="UniProtKB-SubCell"/>
</dbReference>
<dbReference type="PANTHER" id="PTHR22926:SF3">
    <property type="entry name" value="UNDECAPRENYL-PHOSPHATE ALPHA-N-ACETYLGLUCOSAMINYL 1-PHOSPHATE TRANSFERASE"/>
    <property type="match status" value="1"/>
</dbReference>
<feature type="transmembrane region" description="Helical" evidence="8">
    <location>
        <begin position="202"/>
        <end position="221"/>
    </location>
</feature>
<comment type="caution">
    <text evidence="9">The sequence shown here is derived from an EMBL/GenBank/DDBJ whole genome shotgun (WGS) entry which is preliminary data.</text>
</comment>
<feature type="transmembrane region" description="Helical" evidence="8">
    <location>
        <begin position="177"/>
        <end position="195"/>
    </location>
</feature>
<dbReference type="GO" id="GO:0071555">
    <property type="term" value="P:cell wall organization"/>
    <property type="evidence" value="ECO:0007669"/>
    <property type="project" value="TreeGrafter"/>
</dbReference>
<name>A0A918VLM5_9GAMM</name>
<accession>A0A918VLM5</accession>
<dbReference type="GO" id="GO:0044038">
    <property type="term" value="P:cell wall macromolecule biosynthetic process"/>
    <property type="evidence" value="ECO:0007669"/>
    <property type="project" value="TreeGrafter"/>
</dbReference>
<keyword evidence="10" id="KW-1185">Reference proteome</keyword>
<keyword evidence="4 8" id="KW-0812">Transmembrane</keyword>
<comment type="subcellular location">
    <subcellularLocation>
        <location evidence="1">Cell membrane</location>
        <topology evidence="1">Multi-pass membrane protein</topology>
    </subcellularLocation>
</comment>
<feature type="binding site" evidence="7">
    <location>
        <position position="147"/>
    </location>
    <ligand>
        <name>Mg(2+)</name>
        <dbReference type="ChEBI" id="CHEBI:18420"/>
    </ligand>
</feature>
<dbReference type="Proteomes" id="UP000614811">
    <property type="component" value="Unassembled WGS sequence"/>
</dbReference>
<dbReference type="AlphaFoldDB" id="A0A918VLM5"/>
<gene>
    <name evidence="9" type="primary">rfe</name>
    <name evidence="9" type="ORF">GCM10008090_17880</name>
</gene>
<dbReference type="InterPro" id="IPR018480">
    <property type="entry name" value="PNAcMuramoyl-5peptid_Trfase_CS"/>
</dbReference>
<keyword evidence="5 8" id="KW-1133">Transmembrane helix</keyword>
<feature type="binding site" evidence="7">
    <location>
        <position position="206"/>
    </location>
    <ligand>
        <name>Mg(2+)</name>
        <dbReference type="ChEBI" id="CHEBI:18420"/>
    </ligand>
</feature>
<feature type="transmembrane region" description="Helical" evidence="8">
    <location>
        <begin position="130"/>
        <end position="147"/>
    </location>
</feature>
<evidence type="ECO:0000256" key="2">
    <source>
        <dbReference type="ARBA" id="ARBA00022475"/>
    </source>
</evidence>
<feature type="transmembrane region" description="Helical" evidence="8">
    <location>
        <begin position="50"/>
        <end position="79"/>
    </location>
</feature>